<accession>A0A1M4XST0</accession>
<dbReference type="InterPro" id="IPR006015">
    <property type="entry name" value="Universal_stress_UspA"/>
</dbReference>
<reference evidence="3 4" key="1">
    <citation type="submission" date="2016-11" db="EMBL/GenBank/DDBJ databases">
        <authorList>
            <person name="Jaros S."/>
            <person name="Januszkiewicz K."/>
            <person name="Wedrychowicz H."/>
        </authorList>
    </citation>
    <scope>NUCLEOTIDE SEQUENCE [LARGE SCALE GENOMIC DNA]</scope>
    <source>
        <strain evidence="3 4">DSM 10502</strain>
    </source>
</reference>
<evidence type="ECO:0000313" key="3">
    <source>
        <dbReference type="EMBL" id="SHE96498.1"/>
    </source>
</evidence>
<dbReference type="CDD" id="cd00293">
    <property type="entry name" value="USP-like"/>
    <property type="match status" value="1"/>
</dbReference>
<dbReference type="Gene3D" id="3.40.50.620">
    <property type="entry name" value="HUPs"/>
    <property type="match status" value="1"/>
</dbReference>
<evidence type="ECO:0000313" key="4">
    <source>
        <dbReference type="Proteomes" id="UP000184404"/>
    </source>
</evidence>
<dbReference type="InterPro" id="IPR006016">
    <property type="entry name" value="UspA"/>
</dbReference>
<dbReference type="RefSeq" id="WP_072935680.1">
    <property type="nucleotide sequence ID" value="NZ_FQUG01000005.1"/>
</dbReference>
<dbReference type="STRING" id="1123243.SAMN02745190_01594"/>
<dbReference type="AlphaFoldDB" id="A0A1M4XST0"/>
<dbReference type="Pfam" id="PF00582">
    <property type="entry name" value="Usp"/>
    <property type="match status" value="1"/>
</dbReference>
<dbReference type="OrthoDB" id="9777884at2"/>
<protein>
    <submittedName>
        <fullName evidence="3">Nucleotide-binding universal stress protein, UspA family</fullName>
    </submittedName>
</protein>
<dbReference type="PANTHER" id="PTHR46268:SF6">
    <property type="entry name" value="UNIVERSAL STRESS PROTEIN UP12"/>
    <property type="match status" value="1"/>
</dbReference>
<sequence>MAAVEDIRYRKILVPIDGSEEADRAFHHAVYLASLVRGELTLLHVVDLNRKMSMLERSMAGGYVPQEFKEQGYKLLQPYMKQIPEEVGLDTMVQIGSPAEIIADVAENGGFSLIIMGSRGLGSLQDIILGGVSHYVLHHCGVPTLVVR</sequence>
<feature type="domain" description="UspA" evidence="2">
    <location>
        <begin position="9"/>
        <end position="148"/>
    </location>
</feature>
<dbReference type="Proteomes" id="UP000184404">
    <property type="component" value="Unassembled WGS sequence"/>
</dbReference>
<evidence type="ECO:0000256" key="1">
    <source>
        <dbReference type="ARBA" id="ARBA00008791"/>
    </source>
</evidence>
<dbReference type="SUPFAM" id="SSF52402">
    <property type="entry name" value="Adenine nucleotide alpha hydrolases-like"/>
    <property type="match status" value="1"/>
</dbReference>
<dbReference type="EMBL" id="FQUG01000005">
    <property type="protein sequence ID" value="SHE96498.1"/>
    <property type="molecule type" value="Genomic_DNA"/>
</dbReference>
<dbReference type="PANTHER" id="PTHR46268">
    <property type="entry name" value="STRESS RESPONSE PROTEIN NHAX"/>
    <property type="match status" value="1"/>
</dbReference>
<keyword evidence="4" id="KW-1185">Reference proteome</keyword>
<dbReference type="PRINTS" id="PR01438">
    <property type="entry name" value="UNVRSLSTRESS"/>
</dbReference>
<comment type="similarity">
    <text evidence="1">Belongs to the universal stress protein A family.</text>
</comment>
<evidence type="ECO:0000259" key="2">
    <source>
        <dbReference type="Pfam" id="PF00582"/>
    </source>
</evidence>
<proteinExistence type="inferred from homology"/>
<name>A0A1M4XST0_9FIRM</name>
<organism evidence="3 4">
    <name type="scientific">Schwartzia succinivorans DSM 10502</name>
    <dbReference type="NCBI Taxonomy" id="1123243"/>
    <lineage>
        <taxon>Bacteria</taxon>
        <taxon>Bacillati</taxon>
        <taxon>Bacillota</taxon>
        <taxon>Negativicutes</taxon>
        <taxon>Selenomonadales</taxon>
        <taxon>Selenomonadaceae</taxon>
        <taxon>Schwartzia</taxon>
    </lineage>
</organism>
<gene>
    <name evidence="3" type="ORF">SAMN02745190_01594</name>
</gene>
<dbReference type="InterPro" id="IPR014729">
    <property type="entry name" value="Rossmann-like_a/b/a_fold"/>
</dbReference>